<proteinExistence type="predicted"/>
<sequence>MIIFGLFGKTGSGKTEILEKLKKDHPVINIEKIARTRGSVLGDLYHRKMSNQEEFNIKINEKIEESKDIGYLIVEYEGRRIGGIKKLNIPPLLAELKNYNYKILIDCPYEHQINRLVSWYKPENKEEKNLLLERLELLKNSFKNKNMVEKIEKIIKMVQEEEYYKAAKLIEEGVYRNHYNRSLKKIKPDLIINNVDTDESVKLINDFIMEKLKKVNVSER</sequence>
<dbReference type="InterPro" id="IPR030815">
    <property type="entry name" value="Arch_SelU_Cterm"/>
</dbReference>
<dbReference type="InterPro" id="IPR058840">
    <property type="entry name" value="AAA_SelU"/>
</dbReference>
<dbReference type="AlphaFoldDB" id="A0A832YTV4"/>
<dbReference type="SUPFAM" id="SSF52540">
    <property type="entry name" value="P-loop containing nucleoside triphosphate hydrolases"/>
    <property type="match status" value="1"/>
</dbReference>
<reference evidence="2" key="1">
    <citation type="journal article" date="2020" name="ISME J.">
        <title>Gammaproteobacteria mediating utilization of methyl-, sulfur- and petroleum organic compounds in deep ocean hydrothermal plumes.</title>
        <authorList>
            <person name="Zhou Z."/>
            <person name="Liu Y."/>
            <person name="Pan J."/>
            <person name="Cron B.R."/>
            <person name="Toner B.M."/>
            <person name="Anantharaman K."/>
            <person name="Breier J.A."/>
            <person name="Dick G.J."/>
            <person name="Li M."/>
        </authorList>
    </citation>
    <scope>NUCLEOTIDE SEQUENCE</scope>
    <source>
        <strain evidence="2">SZUA-1385</strain>
    </source>
</reference>
<evidence type="ECO:0000259" key="1">
    <source>
        <dbReference type="Pfam" id="PF26341"/>
    </source>
</evidence>
<feature type="domain" description="tRNA 2-selenouridine synthase AAA" evidence="1">
    <location>
        <begin position="6"/>
        <end position="183"/>
    </location>
</feature>
<dbReference type="PANTHER" id="PTHR30401">
    <property type="entry name" value="TRNA 2-SELENOURIDINE SYNTHASE"/>
    <property type="match status" value="1"/>
</dbReference>
<dbReference type="Gene3D" id="3.40.50.300">
    <property type="entry name" value="P-loop containing nucleotide triphosphate hydrolases"/>
    <property type="match status" value="1"/>
</dbReference>
<dbReference type="Proteomes" id="UP000605144">
    <property type="component" value="Unassembled WGS sequence"/>
</dbReference>
<accession>A0A832YTV4</accession>
<name>A0A832YTV4_9EURY</name>
<protein>
    <submittedName>
        <fullName evidence="2">Selenouridine synthase SelU-like subunit</fullName>
    </submittedName>
</protein>
<dbReference type="PANTHER" id="PTHR30401:SF0">
    <property type="entry name" value="TRNA 2-SELENOURIDINE SYNTHASE"/>
    <property type="match status" value="1"/>
</dbReference>
<dbReference type="NCBIfam" id="TIGR04569">
    <property type="entry name" value="arch_SelU_Cterm"/>
    <property type="match status" value="1"/>
</dbReference>
<dbReference type="EMBL" id="DQSV01000029">
    <property type="protein sequence ID" value="HIP16953.1"/>
    <property type="molecule type" value="Genomic_DNA"/>
</dbReference>
<dbReference type="InterPro" id="IPR027417">
    <property type="entry name" value="P-loop_NTPase"/>
</dbReference>
<dbReference type="Pfam" id="PF26341">
    <property type="entry name" value="AAA_SelU"/>
    <property type="match status" value="1"/>
</dbReference>
<gene>
    <name evidence="2" type="ORF">EYG76_01425</name>
</gene>
<comment type="caution">
    <text evidence="2">The sequence shown here is derived from an EMBL/GenBank/DDBJ whole genome shotgun (WGS) entry which is preliminary data.</text>
</comment>
<dbReference type="GO" id="GO:0002098">
    <property type="term" value="P:tRNA wobble uridine modification"/>
    <property type="evidence" value="ECO:0007669"/>
    <property type="project" value="InterPro"/>
</dbReference>
<dbReference type="GO" id="GO:0043828">
    <property type="term" value="F:tRNA 2-selenouridine synthase activity"/>
    <property type="evidence" value="ECO:0007669"/>
    <property type="project" value="InterPro"/>
</dbReference>
<evidence type="ECO:0000313" key="2">
    <source>
        <dbReference type="EMBL" id="HIP16953.1"/>
    </source>
</evidence>
<dbReference type="InterPro" id="IPR017582">
    <property type="entry name" value="SelU"/>
</dbReference>
<organism evidence="2 3">
    <name type="scientific">Methanothermococcus okinawensis</name>
    <dbReference type="NCBI Taxonomy" id="155863"/>
    <lineage>
        <taxon>Archaea</taxon>
        <taxon>Methanobacteriati</taxon>
        <taxon>Methanobacteriota</taxon>
        <taxon>Methanomada group</taxon>
        <taxon>Methanococci</taxon>
        <taxon>Methanococcales</taxon>
        <taxon>Methanococcaceae</taxon>
        <taxon>Methanothermococcus</taxon>
    </lineage>
</organism>
<evidence type="ECO:0000313" key="3">
    <source>
        <dbReference type="Proteomes" id="UP000605144"/>
    </source>
</evidence>